<dbReference type="InterPro" id="IPR044861">
    <property type="entry name" value="IPNS-like_FE2OG_OXY"/>
</dbReference>
<keyword evidence="2 4" id="KW-0560">Oxidoreductase</keyword>
<evidence type="ECO:0000256" key="3">
    <source>
        <dbReference type="ARBA" id="ARBA00023004"/>
    </source>
</evidence>
<feature type="domain" description="Fe2OG dioxygenase" evidence="5">
    <location>
        <begin position="104"/>
        <end position="204"/>
    </location>
</feature>
<dbReference type="InterPro" id="IPR050295">
    <property type="entry name" value="Plant_2OG-oxidoreductases"/>
</dbReference>
<dbReference type="EMBL" id="MLFT02000006">
    <property type="protein sequence ID" value="PHT45419.1"/>
    <property type="molecule type" value="Genomic_DNA"/>
</dbReference>
<dbReference type="GO" id="GO:0016491">
    <property type="term" value="F:oxidoreductase activity"/>
    <property type="evidence" value="ECO:0007669"/>
    <property type="project" value="UniProtKB-KW"/>
</dbReference>
<proteinExistence type="inferred from homology"/>
<accession>A0A2G2WJR8</accession>
<dbReference type="STRING" id="33114.A0A2G2WJR8"/>
<dbReference type="InterPro" id="IPR027443">
    <property type="entry name" value="IPNS-like_sf"/>
</dbReference>
<dbReference type="Pfam" id="PF03171">
    <property type="entry name" value="2OG-FeII_Oxy"/>
    <property type="match status" value="1"/>
</dbReference>
<dbReference type="SUPFAM" id="SSF51197">
    <property type="entry name" value="Clavaminate synthase-like"/>
    <property type="match status" value="1"/>
</dbReference>
<keyword evidence="1 4" id="KW-0479">Metal-binding</keyword>
<evidence type="ECO:0000313" key="6">
    <source>
        <dbReference type="EMBL" id="PHT45419.1"/>
    </source>
</evidence>
<gene>
    <name evidence="6" type="ORF">CQW23_14577</name>
</gene>
<organism evidence="6 7">
    <name type="scientific">Capsicum baccatum</name>
    <name type="common">Peruvian pepper</name>
    <dbReference type="NCBI Taxonomy" id="33114"/>
    <lineage>
        <taxon>Eukaryota</taxon>
        <taxon>Viridiplantae</taxon>
        <taxon>Streptophyta</taxon>
        <taxon>Embryophyta</taxon>
        <taxon>Tracheophyta</taxon>
        <taxon>Spermatophyta</taxon>
        <taxon>Magnoliopsida</taxon>
        <taxon>eudicotyledons</taxon>
        <taxon>Gunneridae</taxon>
        <taxon>Pentapetalae</taxon>
        <taxon>asterids</taxon>
        <taxon>lamiids</taxon>
        <taxon>Solanales</taxon>
        <taxon>Solanaceae</taxon>
        <taxon>Solanoideae</taxon>
        <taxon>Capsiceae</taxon>
        <taxon>Capsicum</taxon>
    </lineage>
</organism>
<reference evidence="7" key="2">
    <citation type="journal article" date="2017" name="J. Anim. Genet.">
        <title>Multiple reference genome sequences of hot pepper reveal the massive evolution of plant disease resistance genes by retroduplication.</title>
        <authorList>
            <person name="Kim S."/>
            <person name="Park J."/>
            <person name="Yeom S.-I."/>
            <person name="Kim Y.-M."/>
            <person name="Seo E."/>
            <person name="Kim K.-T."/>
            <person name="Kim M.-S."/>
            <person name="Lee J.M."/>
            <person name="Cheong K."/>
            <person name="Shin H.-S."/>
            <person name="Kim S.-B."/>
            <person name="Han K."/>
            <person name="Lee J."/>
            <person name="Park M."/>
            <person name="Lee H.-A."/>
            <person name="Lee H.-Y."/>
            <person name="Lee Y."/>
            <person name="Oh S."/>
            <person name="Lee J.H."/>
            <person name="Choi E."/>
            <person name="Choi E."/>
            <person name="Lee S.E."/>
            <person name="Jeon J."/>
            <person name="Kim H."/>
            <person name="Choi G."/>
            <person name="Song H."/>
            <person name="Lee J."/>
            <person name="Lee S.-C."/>
            <person name="Kwon J.-K."/>
            <person name="Lee H.-Y."/>
            <person name="Koo N."/>
            <person name="Hong Y."/>
            <person name="Kim R.W."/>
            <person name="Kang W.-H."/>
            <person name="Huh J.H."/>
            <person name="Kang B.-C."/>
            <person name="Yang T.-J."/>
            <person name="Lee Y.-H."/>
            <person name="Bennetzen J.L."/>
            <person name="Choi D."/>
        </authorList>
    </citation>
    <scope>NUCLEOTIDE SEQUENCE [LARGE SCALE GENOMIC DNA]</scope>
    <source>
        <strain evidence="7">cv. PBC81</strain>
    </source>
</reference>
<dbReference type="InterPro" id="IPR013103">
    <property type="entry name" value="RVT_2"/>
</dbReference>
<name>A0A2G2WJR8_CAPBA</name>
<evidence type="ECO:0000256" key="2">
    <source>
        <dbReference type="ARBA" id="ARBA00023002"/>
    </source>
</evidence>
<comment type="caution">
    <text evidence="6">The sequence shown here is derived from an EMBL/GenBank/DDBJ whole genome shotgun (WGS) entry which is preliminary data.</text>
</comment>
<comment type="similarity">
    <text evidence="4">Belongs to the iron/ascorbate-dependent oxidoreductase family.</text>
</comment>
<reference evidence="6 7" key="1">
    <citation type="journal article" date="2017" name="Genome Biol.">
        <title>New reference genome sequences of hot pepper reveal the massive evolution of plant disease-resistance genes by retroduplication.</title>
        <authorList>
            <person name="Kim S."/>
            <person name="Park J."/>
            <person name="Yeom S.I."/>
            <person name="Kim Y.M."/>
            <person name="Seo E."/>
            <person name="Kim K.T."/>
            <person name="Kim M.S."/>
            <person name="Lee J.M."/>
            <person name="Cheong K."/>
            <person name="Shin H.S."/>
            <person name="Kim S.B."/>
            <person name="Han K."/>
            <person name="Lee J."/>
            <person name="Park M."/>
            <person name="Lee H.A."/>
            <person name="Lee H.Y."/>
            <person name="Lee Y."/>
            <person name="Oh S."/>
            <person name="Lee J.H."/>
            <person name="Choi E."/>
            <person name="Choi E."/>
            <person name="Lee S.E."/>
            <person name="Jeon J."/>
            <person name="Kim H."/>
            <person name="Choi G."/>
            <person name="Song H."/>
            <person name="Lee J."/>
            <person name="Lee S.C."/>
            <person name="Kwon J.K."/>
            <person name="Lee H.Y."/>
            <person name="Koo N."/>
            <person name="Hong Y."/>
            <person name="Kim R.W."/>
            <person name="Kang W.H."/>
            <person name="Huh J.H."/>
            <person name="Kang B.C."/>
            <person name="Yang T.J."/>
            <person name="Lee Y.H."/>
            <person name="Bennetzen J.L."/>
            <person name="Choi D."/>
        </authorList>
    </citation>
    <scope>NUCLEOTIDE SEQUENCE [LARGE SCALE GENOMIC DNA]</scope>
    <source>
        <strain evidence="7">cv. PBC81</strain>
    </source>
</reference>
<keyword evidence="7" id="KW-1185">Reference proteome</keyword>
<evidence type="ECO:0000313" key="7">
    <source>
        <dbReference type="Proteomes" id="UP000224567"/>
    </source>
</evidence>
<dbReference type="Proteomes" id="UP000224567">
    <property type="component" value="Unassembled WGS sequence"/>
</dbReference>
<dbReference type="InterPro" id="IPR005123">
    <property type="entry name" value="Oxoglu/Fe-dep_dioxygenase_dom"/>
</dbReference>
<dbReference type="PROSITE" id="PS51471">
    <property type="entry name" value="FE2OG_OXY"/>
    <property type="match status" value="1"/>
</dbReference>
<keyword evidence="3 4" id="KW-0408">Iron</keyword>
<dbReference type="PANTHER" id="PTHR47991">
    <property type="entry name" value="OXOGLUTARATE/IRON-DEPENDENT DIOXYGENASE"/>
    <property type="match status" value="1"/>
</dbReference>
<dbReference type="GO" id="GO:0046872">
    <property type="term" value="F:metal ion binding"/>
    <property type="evidence" value="ECO:0007669"/>
    <property type="project" value="UniProtKB-KW"/>
</dbReference>
<evidence type="ECO:0000259" key="5">
    <source>
        <dbReference type="PROSITE" id="PS51471"/>
    </source>
</evidence>
<evidence type="ECO:0000256" key="4">
    <source>
        <dbReference type="RuleBase" id="RU003682"/>
    </source>
</evidence>
<protein>
    <submittedName>
        <fullName evidence="6">1-aminocyclopropane-1-carboxylate oxidase</fullName>
    </submittedName>
</protein>
<dbReference type="AlphaFoldDB" id="A0A2G2WJR8"/>
<sequence length="204" mass="23025">MNLQKEMKADDTIDKYKARLVVKGFKQKKGLDYFDTYSPVTRTTSIRMLIALAAVYDLQIHQMDVKTAFLNKLVNHEISVELLERVKKVVAECFKLEREEAFKNSTPVNLLNEWVESNKNGKKVNGLRAHTDAGGVILLFQDDQVDGLQILKDGQWIDVLPLPNAIVINTGDQIEVLSNGKYKSVWHGVLSKPDGNRRSTASIL</sequence>
<dbReference type="Pfam" id="PF07727">
    <property type="entry name" value="RVT_2"/>
    <property type="match status" value="1"/>
</dbReference>
<dbReference type="OrthoDB" id="411615at2759"/>
<dbReference type="Gene3D" id="2.60.120.330">
    <property type="entry name" value="B-lactam Antibiotic, Isopenicillin N Synthase, Chain"/>
    <property type="match status" value="1"/>
</dbReference>
<evidence type="ECO:0000256" key="1">
    <source>
        <dbReference type="ARBA" id="ARBA00022723"/>
    </source>
</evidence>